<dbReference type="InterPro" id="IPR004893">
    <property type="entry name" value="NifW"/>
</dbReference>
<reference evidence="7 8" key="1">
    <citation type="submission" date="2023-10" db="EMBL/GenBank/DDBJ databases">
        <title>Novel methanotroph of the genus Methylocapsa from a subarctic wetland.</title>
        <authorList>
            <person name="Belova S.E."/>
            <person name="Oshkin I.Y."/>
            <person name="Miroshnikov K."/>
            <person name="Dedysh S.N."/>
        </authorList>
    </citation>
    <scope>NUCLEOTIDE SEQUENCE [LARGE SCALE GENOMIC DNA]</scope>
    <source>
        <strain evidence="7 8">RX1</strain>
    </source>
</reference>
<keyword evidence="8" id="KW-1185">Reference proteome</keyword>
<dbReference type="Pfam" id="PF03206">
    <property type="entry name" value="NifW"/>
    <property type="match status" value="1"/>
</dbReference>
<evidence type="ECO:0000313" key="7">
    <source>
        <dbReference type="EMBL" id="WOJ91411.1"/>
    </source>
</evidence>
<evidence type="ECO:0000256" key="1">
    <source>
        <dbReference type="ARBA" id="ARBA00002247"/>
    </source>
</evidence>
<dbReference type="NCBIfam" id="NF002009">
    <property type="entry name" value="PRK00810.1"/>
    <property type="match status" value="1"/>
</dbReference>
<evidence type="ECO:0000256" key="3">
    <source>
        <dbReference type="ARBA" id="ARBA00011284"/>
    </source>
</evidence>
<dbReference type="HAMAP" id="MF_00529">
    <property type="entry name" value="NifW"/>
    <property type="match status" value="1"/>
</dbReference>
<gene>
    <name evidence="6 7" type="primary">nifW</name>
    <name evidence="7" type="ORF">RZS28_09225</name>
</gene>
<proteinExistence type="inferred from homology"/>
<accession>A0ABZ0HZS9</accession>
<comment type="subunit">
    <text evidence="3 6">Homotrimer; associates with NifD.</text>
</comment>
<evidence type="ECO:0000256" key="4">
    <source>
        <dbReference type="ARBA" id="ARBA00016274"/>
    </source>
</evidence>
<keyword evidence="5 6" id="KW-0535">Nitrogen fixation</keyword>
<organism evidence="7 8">
    <name type="scientific">Methylocapsa polymorpha</name>
    <dbReference type="NCBI Taxonomy" id="3080828"/>
    <lineage>
        <taxon>Bacteria</taxon>
        <taxon>Pseudomonadati</taxon>
        <taxon>Pseudomonadota</taxon>
        <taxon>Alphaproteobacteria</taxon>
        <taxon>Hyphomicrobiales</taxon>
        <taxon>Beijerinckiaceae</taxon>
        <taxon>Methylocapsa</taxon>
    </lineage>
</organism>
<dbReference type="RefSeq" id="WP_407341006.1">
    <property type="nucleotide sequence ID" value="NZ_CP136862.1"/>
</dbReference>
<protein>
    <recommendedName>
        <fullName evidence="4 6">Nitrogenase-stabilizing/protective protein NifW</fullName>
    </recommendedName>
</protein>
<evidence type="ECO:0000256" key="5">
    <source>
        <dbReference type="ARBA" id="ARBA00023231"/>
    </source>
</evidence>
<name>A0ABZ0HZS9_9HYPH</name>
<evidence type="ECO:0000256" key="2">
    <source>
        <dbReference type="ARBA" id="ARBA00008351"/>
    </source>
</evidence>
<evidence type="ECO:0000313" key="8">
    <source>
        <dbReference type="Proteomes" id="UP001626536"/>
    </source>
</evidence>
<dbReference type="PIRSF" id="PIRSF005790">
    <property type="entry name" value="NifW"/>
    <property type="match status" value="1"/>
</dbReference>
<dbReference type="Proteomes" id="UP001626536">
    <property type="component" value="Chromosome"/>
</dbReference>
<evidence type="ECO:0000256" key="6">
    <source>
        <dbReference type="HAMAP-Rule" id="MF_00529"/>
    </source>
</evidence>
<comment type="similarity">
    <text evidence="2 6">Belongs to the NifW family.</text>
</comment>
<dbReference type="EMBL" id="CP136862">
    <property type="protein sequence ID" value="WOJ91411.1"/>
    <property type="molecule type" value="Genomic_DNA"/>
</dbReference>
<sequence length="110" mass="12637">MSETLKALQTLSSAEDFFKLLEVPYDADKVNVVRMHIMKRMGQYLATEDLDGLPDNIVRQRCRTTLERAYEDFQKSDPLKERVFKVLKEAVQEKAPPAPPPVVPFSDLLK</sequence>
<comment type="function">
    <text evidence="1 6">May protect the nitrogenase Fe-Mo protein from oxidative damage.</text>
</comment>